<keyword evidence="3" id="KW-0560">Oxidoreductase</keyword>
<keyword evidence="5" id="KW-1185">Reference proteome</keyword>
<accession>A0A072PRR8</accession>
<dbReference type="GeneID" id="25281053"/>
<dbReference type="InterPro" id="IPR002347">
    <property type="entry name" value="SDR_fam"/>
</dbReference>
<dbReference type="PROSITE" id="PS00061">
    <property type="entry name" value="ADH_SHORT"/>
    <property type="match status" value="1"/>
</dbReference>
<dbReference type="SUPFAM" id="SSF51735">
    <property type="entry name" value="NAD(P)-binding Rossmann-fold domains"/>
    <property type="match status" value="1"/>
</dbReference>
<dbReference type="VEuPathDB" id="FungiDB:A1O9_06136"/>
<comment type="caution">
    <text evidence="4">The sequence shown here is derived from an EMBL/GenBank/DDBJ whole genome shotgun (WGS) entry which is preliminary data.</text>
</comment>
<dbReference type="Gene3D" id="3.40.50.720">
    <property type="entry name" value="NAD(P)-binding Rossmann-like Domain"/>
    <property type="match status" value="1"/>
</dbReference>
<dbReference type="RefSeq" id="XP_013260800.1">
    <property type="nucleotide sequence ID" value="XM_013405346.1"/>
</dbReference>
<comment type="similarity">
    <text evidence="1">Belongs to the short-chain dehydrogenases/reductases (SDR) family.</text>
</comment>
<reference evidence="4 5" key="1">
    <citation type="submission" date="2013-03" db="EMBL/GenBank/DDBJ databases">
        <title>The Genome Sequence of Exophiala aquamarina CBS 119918.</title>
        <authorList>
            <consortium name="The Broad Institute Genomics Platform"/>
            <person name="Cuomo C."/>
            <person name="de Hoog S."/>
            <person name="Gorbushina A."/>
            <person name="Walker B."/>
            <person name="Young S.K."/>
            <person name="Zeng Q."/>
            <person name="Gargeya S."/>
            <person name="Fitzgerald M."/>
            <person name="Haas B."/>
            <person name="Abouelleil A."/>
            <person name="Allen A.W."/>
            <person name="Alvarado L."/>
            <person name="Arachchi H.M."/>
            <person name="Berlin A.M."/>
            <person name="Chapman S.B."/>
            <person name="Gainer-Dewar J."/>
            <person name="Goldberg J."/>
            <person name="Griggs A."/>
            <person name="Gujja S."/>
            <person name="Hansen M."/>
            <person name="Howarth C."/>
            <person name="Imamovic A."/>
            <person name="Ireland A."/>
            <person name="Larimer J."/>
            <person name="McCowan C."/>
            <person name="Murphy C."/>
            <person name="Pearson M."/>
            <person name="Poon T.W."/>
            <person name="Priest M."/>
            <person name="Roberts A."/>
            <person name="Saif S."/>
            <person name="Shea T."/>
            <person name="Sisk P."/>
            <person name="Sykes S."/>
            <person name="Wortman J."/>
            <person name="Nusbaum C."/>
            <person name="Birren B."/>
        </authorList>
    </citation>
    <scope>NUCLEOTIDE SEQUENCE [LARGE SCALE GENOMIC DNA]</scope>
    <source>
        <strain evidence="4 5">CBS 119918</strain>
    </source>
</reference>
<name>A0A072PRR8_9EURO</name>
<sequence>MSTTSSTAGASPSYPDLRDKVALVTGIGQDGPVDIVDNWGNGAAIALTLARNGARVFGCDVNLSAAERTKARIEAEVPNAVVDVVSADVTSSSAVQNLVQSCLQRHGGRIDILVNNVGKSEKGGPADMDEGTFDAQVAVNLKSVYLTCHSVLPIMETQGSGAVVNIASIAAVRYIGKPQVAYAATKAAVKQFTKHTAVIYADKGVRLNAVLPGLMFTPLVHTIASKYADGDYDGFVRTRHAQVPSGKMGSSRDVANAVVFLCSSSAAGYITGQKLVVDGGMVSSTGRT</sequence>
<dbReference type="Proteomes" id="UP000027920">
    <property type="component" value="Unassembled WGS sequence"/>
</dbReference>
<keyword evidence="2" id="KW-0521">NADP</keyword>
<dbReference type="STRING" id="1182545.A0A072PRR8"/>
<dbReference type="PRINTS" id="PR00080">
    <property type="entry name" value="SDRFAMILY"/>
</dbReference>
<dbReference type="AlphaFoldDB" id="A0A072PRR8"/>
<protein>
    <recommendedName>
        <fullName evidence="6">3-oxoacyl-[acyl-carrier protein] reductase</fullName>
    </recommendedName>
</protein>
<dbReference type="PANTHER" id="PTHR24321">
    <property type="entry name" value="DEHYDROGENASES, SHORT CHAIN"/>
    <property type="match status" value="1"/>
</dbReference>
<dbReference type="PRINTS" id="PR00081">
    <property type="entry name" value="GDHRDH"/>
</dbReference>
<dbReference type="EMBL" id="AMGV01000004">
    <property type="protein sequence ID" value="KEF58210.1"/>
    <property type="molecule type" value="Genomic_DNA"/>
</dbReference>
<dbReference type="InterPro" id="IPR020904">
    <property type="entry name" value="Sc_DH/Rdtase_CS"/>
</dbReference>
<evidence type="ECO:0000313" key="5">
    <source>
        <dbReference type="Proteomes" id="UP000027920"/>
    </source>
</evidence>
<evidence type="ECO:0000256" key="2">
    <source>
        <dbReference type="ARBA" id="ARBA00022857"/>
    </source>
</evidence>
<dbReference type="CDD" id="cd05233">
    <property type="entry name" value="SDR_c"/>
    <property type="match status" value="1"/>
</dbReference>
<dbReference type="Pfam" id="PF13561">
    <property type="entry name" value="adh_short_C2"/>
    <property type="match status" value="1"/>
</dbReference>
<dbReference type="OrthoDB" id="498125at2759"/>
<gene>
    <name evidence="4" type="ORF">A1O9_06136</name>
</gene>
<dbReference type="HOGENOM" id="CLU_010194_1_0_1"/>
<dbReference type="FunFam" id="3.40.50.720:FF:000084">
    <property type="entry name" value="Short-chain dehydrogenase reductase"/>
    <property type="match status" value="1"/>
</dbReference>
<organism evidence="4 5">
    <name type="scientific">Exophiala aquamarina CBS 119918</name>
    <dbReference type="NCBI Taxonomy" id="1182545"/>
    <lineage>
        <taxon>Eukaryota</taxon>
        <taxon>Fungi</taxon>
        <taxon>Dikarya</taxon>
        <taxon>Ascomycota</taxon>
        <taxon>Pezizomycotina</taxon>
        <taxon>Eurotiomycetes</taxon>
        <taxon>Chaetothyriomycetidae</taxon>
        <taxon>Chaetothyriales</taxon>
        <taxon>Herpotrichiellaceae</taxon>
        <taxon>Exophiala</taxon>
    </lineage>
</organism>
<evidence type="ECO:0008006" key="6">
    <source>
        <dbReference type="Google" id="ProtNLM"/>
    </source>
</evidence>
<evidence type="ECO:0000313" key="4">
    <source>
        <dbReference type="EMBL" id="KEF58210.1"/>
    </source>
</evidence>
<dbReference type="GO" id="GO:0016491">
    <property type="term" value="F:oxidoreductase activity"/>
    <property type="evidence" value="ECO:0007669"/>
    <property type="project" value="UniProtKB-KW"/>
</dbReference>
<evidence type="ECO:0000256" key="3">
    <source>
        <dbReference type="ARBA" id="ARBA00023002"/>
    </source>
</evidence>
<proteinExistence type="inferred from homology"/>
<dbReference type="InterPro" id="IPR036291">
    <property type="entry name" value="NAD(P)-bd_dom_sf"/>
</dbReference>
<dbReference type="PANTHER" id="PTHR24321:SF15">
    <property type="entry name" value="OXIDOREDUCTASE UCPA"/>
    <property type="match status" value="1"/>
</dbReference>
<evidence type="ECO:0000256" key="1">
    <source>
        <dbReference type="ARBA" id="ARBA00006484"/>
    </source>
</evidence>